<evidence type="ECO:0000313" key="1">
    <source>
        <dbReference type="EMBL" id="KAJ0075166.1"/>
    </source>
</evidence>
<dbReference type="EMBL" id="CM047910">
    <property type="protein sequence ID" value="KAJ0075166.1"/>
    <property type="molecule type" value="Genomic_DNA"/>
</dbReference>
<evidence type="ECO:0000313" key="2">
    <source>
        <dbReference type="Proteomes" id="UP001164250"/>
    </source>
</evidence>
<comment type="caution">
    <text evidence="1">The sequence shown here is derived from an EMBL/GenBank/DDBJ whole genome shotgun (WGS) entry which is preliminary data.</text>
</comment>
<name>A0ACC0ZT71_9ROSI</name>
<gene>
    <name evidence="1" type="ORF">Patl1_34879</name>
</gene>
<organism evidence="1 2">
    <name type="scientific">Pistacia atlantica</name>
    <dbReference type="NCBI Taxonomy" id="434234"/>
    <lineage>
        <taxon>Eukaryota</taxon>
        <taxon>Viridiplantae</taxon>
        <taxon>Streptophyta</taxon>
        <taxon>Embryophyta</taxon>
        <taxon>Tracheophyta</taxon>
        <taxon>Spermatophyta</taxon>
        <taxon>Magnoliopsida</taxon>
        <taxon>eudicotyledons</taxon>
        <taxon>Gunneridae</taxon>
        <taxon>Pentapetalae</taxon>
        <taxon>rosids</taxon>
        <taxon>malvids</taxon>
        <taxon>Sapindales</taxon>
        <taxon>Anacardiaceae</taxon>
        <taxon>Pistacia</taxon>
    </lineage>
</organism>
<proteinExistence type="predicted"/>
<reference evidence="2" key="1">
    <citation type="journal article" date="2023" name="G3 (Bethesda)">
        <title>Genome assembly and association tests identify interacting loci associated with vigor, precocity, and sex in interspecific pistachio rootstocks.</title>
        <authorList>
            <person name="Palmer W."/>
            <person name="Jacygrad E."/>
            <person name="Sagayaradj S."/>
            <person name="Cavanaugh K."/>
            <person name="Han R."/>
            <person name="Bertier L."/>
            <person name="Beede B."/>
            <person name="Kafkas S."/>
            <person name="Golino D."/>
            <person name="Preece J."/>
            <person name="Michelmore R."/>
        </authorList>
    </citation>
    <scope>NUCLEOTIDE SEQUENCE [LARGE SCALE GENOMIC DNA]</scope>
</reference>
<protein>
    <submittedName>
        <fullName evidence="1">Uncharacterized protein</fullName>
    </submittedName>
</protein>
<sequence length="140" mass="15779">MSSTRGYFGKNADSSNNEVPEMLSMLPGGVRTCSDRRGSLSETSSGGWSHHASDWWVIKAPLRLLCAFFESTIEVGLEEMKGLEETAMLQKAVTDQTQKAYSRLRHPGVSLEHFWESKEKRDRLRTTLASICDDYDAEED</sequence>
<keyword evidence="2" id="KW-1185">Reference proteome</keyword>
<dbReference type="Proteomes" id="UP001164250">
    <property type="component" value="Chromosome 15"/>
</dbReference>
<accession>A0ACC0ZT71</accession>